<evidence type="ECO:0008006" key="5">
    <source>
        <dbReference type="Google" id="ProtNLM"/>
    </source>
</evidence>
<evidence type="ECO:0000256" key="2">
    <source>
        <dbReference type="SAM" id="MobiDB-lite"/>
    </source>
</evidence>
<organism evidence="3 4">
    <name type="scientific">Tulasnella calospora MUT 4182</name>
    <dbReference type="NCBI Taxonomy" id="1051891"/>
    <lineage>
        <taxon>Eukaryota</taxon>
        <taxon>Fungi</taxon>
        <taxon>Dikarya</taxon>
        <taxon>Basidiomycota</taxon>
        <taxon>Agaricomycotina</taxon>
        <taxon>Agaricomycetes</taxon>
        <taxon>Cantharellales</taxon>
        <taxon>Tulasnellaceae</taxon>
        <taxon>Tulasnella</taxon>
    </lineage>
</organism>
<name>A0A0C3Q4M5_9AGAM</name>
<dbReference type="Proteomes" id="UP000054248">
    <property type="component" value="Unassembled WGS sequence"/>
</dbReference>
<keyword evidence="4" id="KW-1185">Reference proteome</keyword>
<protein>
    <recommendedName>
        <fullName evidence="5">HSF-type DNA-binding domain-containing protein</fullName>
    </recommendedName>
</protein>
<dbReference type="AlphaFoldDB" id="A0A0C3Q4M5"/>
<dbReference type="OrthoDB" id="3246974at2759"/>
<reference evidence="4" key="2">
    <citation type="submission" date="2015-01" db="EMBL/GenBank/DDBJ databases">
        <title>Evolutionary Origins and Diversification of the Mycorrhizal Mutualists.</title>
        <authorList>
            <consortium name="DOE Joint Genome Institute"/>
            <consortium name="Mycorrhizal Genomics Consortium"/>
            <person name="Kohler A."/>
            <person name="Kuo A."/>
            <person name="Nagy L.G."/>
            <person name="Floudas D."/>
            <person name="Copeland A."/>
            <person name="Barry K.W."/>
            <person name="Cichocki N."/>
            <person name="Veneault-Fourrey C."/>
            <person name="LaButti K."/>
            <person name="Lindquist E.A."/>
            <person name="Lipzen A."/>
            <person name="Lundell T."/>
            <person name="Morin E."/>
            <person name="Murat C."/>
            <person name="Riley R."/>
            <person name="Ohm R."/>
            <person name="Sun H."/>
            <person name="Tunlid A."/>
            <person name="Henrissat B."/>
            <person name="Grigoriev I.V."/>
            <person name="Hibbett D.S."/>
            <person name="Martin F."/>
        </authorList>
    </citation>
    <scope>NUCLEOTIDE SEQUENCE [LARGE SCALE GENOMIC DNA]</scope>
    <source>
        <strain evidence="4">MUT 4182</strain>
    </source>
</reference>
<proteinExistence type="predicted"/>
<reference evidence="3 4" key="1">
    <citation type="submission" date="2014-04" db="EMBL/GenBank/DDBJ databases">
        <authorList>
            <consortium name="DOE Joint Genome Institute"/>
            <person name="Kuo A."/>
            <person name="Girlanda M."/>
            <person name="Perotto S."/>
            <person name="Kohler A."/>
            <person name="Nagy L.G."/>
            <person name="Floudas D."/>
            <person name="Copeland A."/>
            <person name="Barry K.W."/>
            <person name="Cichocki N."/>
            <person name="Veneault-Fourrey C."/>
            <person name="LaButti K."/>
            <person name="Lindquist E.A."/>
            <person name="Lipzen A."/>
            <person name="Lundell T."/>
            <person name="Morin E."/>
            <person name="Murat C."/>
            <person name="Sun H."/>
            <person name="Tunlid A."/>
            <person name="Henrissat B."/>
            <person name="Grigoriev I.V."/>
            <person name="Hibbett D.S."/>
            <person name="Martin F."/>
            <person name="Nordberg H.P."/>
            <person name="Cantor M.N."/>
            <person name="Hua S.X."/>
        </authorList>
    </citation>
    <scope>NUCLEOTIDE SEQUENCE [LARGE SCALE GENOMIC DNA]</scope>
    <source>
        <strain evidence="3 4">MUT 4182</strain>
    </source>
</reference>
<evidence type="ECO:0000256" key="1">
    <source>
        <dbReference type="SAM" id="Coils"/>
    </source>
</evidence>
<keyword evidence="1" id="KW-0175">Coiled coil</keyword>
<evidence type="ECO:0000313" key="3">
    <source>
        <dbReference type="EMBL" id="KIO23935.1"/>
    </source>
</evidence>
<feature type="region of interest" description="Disordered" evidence="2">
    <location>
        <begin position="1"/>
        <end position="21"/>
    </location>
</feature>
<feature type="compositionally biased region" description="Polar residues" evidence="2">
    <location>
        <begin position="73"/>
        <end position="95"/>
    </location>
</feature>
<dbReference type="HOGENOM" id="CLU_953745_0_0_1"/>
<sequence>MALDQIVGNRSSHRENDSRSSFIQDETLNHYVGWSKSKGRDAFLIPDIEAFVAYALPKHFKEMKETPARSGQKRPSTPLTPTGDSSTVESGSQKSPPLRNNKHEYDKEWLIMEVLELKRKLESSKERLQAAESRLLQITERRRLEMQNQLFELFGMLERAPIGDGASNSVVDPGPAQLVGDVDVLYNVLNTPAVADGGLSMYDTGFLESVSFESYFSTGMIYDSVDLSLSSAVLGP</sequence>
<feature type="region of interest" description="Disordered" evidence="2">
    <location>
        <begin position="63"/>
        <end position="101"/>
    </location>
</feature>
<evidence type="ECO:0000313" key="4">
    <source>
        <dbReference type="Proteomes" id="UP000054248"/>
    </source>
</evidence>
<accession>A0A0C3Q4M5</accession>
<gene>
    <name evidence="3" type="ORF">M407DRAFT_26636</name>
</gene>
<feature type="coiled-coil region" evidence="1">
    <location>
        <begin position="111"/>
        <end position="141"/>
    </location>
</feature>
<dbReference type="EMBL" id="KN823072">
    <property type="protein sequence ID" value="KIO23935.1"/>
    <property type="molecule type" value="Genomic_DNA"/>
</dbReference>